<dbReference type="NCBIfam" id="TIGR04162">
    <property type="entry name" value="exo_VPEID"/>
    <property type="match status" value="1"/>
</dbReference>
<comment type="subcellular location">
    <subcellularLocation>
        <location evidence="1">Cell membrane</location>
        <topology evidence="1">Multi-pass membrane protein</topology>
    </subcellularLocation>
</comment>
<sequence length="533" mass="57717">MRQGLISRPVFLRLAVFLLAAVAEAVAIRLLTHKEGQFFCGNVNAYMLCRGMRTLPLSVIFMSLAVILMAAFRPRIWQSYMRLADTEPPRRILSAGLHLLGAGLLFAPLWWFSLPELEARFSWAAPLFLAGAALAFLGAALWLLPLRAWKQWFLGSDAFLPLVAAGCFLLPLVVEATGWLWGENRALTQLTFEAVSLVFSAAGTEISSLPGDRVIGLNDFAVRVAAGCSGAEGVALMTVFMGIYALLARPALRMKPYWLVLFPLAVSLSWAFNILRISVLIWLGAYVSPELAVEGFHSYAGWLLFSLLAFAVLGIAHNMAFFQRSIAGSSSQSAPSLTADPLFARIVPFILFMISGTLTPLFWETPADGYPLRAALMLLGLMLFWPALRAFSWRAGPLDWLAGGAVAALWLWTAPESPGGGTAAPDLFWILCRLLGTVLLVPVIEELFFRAYVLERLAGGPGAPAWRRLAGLLASSLLFAALHGRWLAGGLAGAVFGLLYLRTRRPGGAVQAHMLANALIAAAALAAMDFSLL</sequence>
<dbReference type="GO" id="GO:0016787">
    <property type="term" value="F:hydrolase activity"/>
    <property type="evidence" value="ECO:0007669"/>
    <property type="project" value="UniProtKB-KW"/>
</dbReference>
<organism evidence="10 11">
    <name type="scientific">Leisingera daeponensis</name>
    <dbReference type="NCBI Taxonomy" id="405746"/>
    <lineage>
        <taxon>Bacteria</taxon>
        <taxon>Pseudomonadati</taxon>
        <taxon>Pseudomonadota</taxon>
        <taxon>Alphaproteobacteria</taxon>
        <taxon>Rhodobacterales</taxon>
        <taxon>Roseobacteraceae</taxon>
        <taxon>Leisingera</taxon>
    </lineage>
</organism>
<keyword evidence="4 8" id="KW-0812">Transmembrane</keyword>
<feature type="transmembrane region" description="Helical" evidence="8">
    <location>
        <begin position="259"/>
        <end position="287"/>
    </location>
</feature>
<evidence type="ECO:0000256" key="7">
    <source>
        <dbReference type="ARBA" id="ARBA00023136"/>
    </source>
</evidence>
<feature type="transmembrane region" description="Helical" evidence="8">
    <location>
        <begin position="54"/>
        <end position="72"/>
    </location>
</feature>
<feature type="transmembrane region" description="Helical" evidence="8">
    <location>
        <begin position="512"/>
        <end position="532"/>
    </location>
</feature>
<dbReference type="Pfam" id="PF09721">
    <property type="entry name" value="Exosortase_EpsH"/>
    <property type="match status" value="1"/>
</dbReference>
<reference evidence="10 11" key="1">
    <citation type="submission" date="2021-06" db="EMBL/GenBank/DDBJ databases">
        <title>50 bacteria genomes isolated from Dapeng, Shenzhen, China.</title>
        <authorList>
            <person name="Zheng W."/>
            <person name="Yu S."/>
            <person name="Huang Y."/>
        </authorList>
    </citation>
    <scope>NUCLEOTIDE SEQUENCE [LARGE SCALE GENOMIC DNA]</scope>
    <source>
        <strain evidence="10 11">DP1N14-2</strain>
    </source>
</reference>
<evidence type="ECO:0000256" key="4">
    <source>
        <dbReference type="ARBA" id="ARBA00022692"/>
    </source>
</evidence>
<proteinExistence type="predicted"/>
<evidence type="ECO:0000313" key="11">
    <source>
        <dbReference type="Proteomes" id="UP000766629"/>
    </source>
</evidence>
<feature type="transmembrane region" description="Helical" evidence="8">
    <location>
        <begin position="342"/>
        <end position="363"/>
    </location>
</feature>
<keyword evidence="5 10" id="KW-0378">Hydrolase</keyword>
<dbReference type="InterPro" id="IPR026392">
    <property type="entry name" value="Exo/Archaeosortase_dom"/>
</dbReference>
<keyword evidence="3" id="KW-0645">Protease</keyword>
<dbReference type="NCBIfam" id="TIGR03008">
    <property type="entry name" value="pepcterm_CAAX"/>
    <property type="match status" value="1"/>
</dbReference>
<feature type="transmembrane region" description="Helical" evidence="8">
    <location>
        <begin position="427"/>
        <end position="448"/>
    </location>
</feature>
<feature type="transmembrane region" description="Helical" evidence="8">
    <location>
        <begin position="92"/>
        <end position="111"/>
    </location>
</feature>
<protein>
    <submittedName>
        <fullName evidence="10">Exosortase E/protease, VPEID-CTERM system</fullName>
        <ecNumber evidence="10">3.4.22.-</ecNumber>
    </submittedName>
</protein>
<feature type="transmembrane region" description="Helical" evidence="8">
    <location>
        <begin position="158"/>
        <end position="181"/>
    </location>
</feature>
<feature type="transmembrane region" description="Helical" evidence="8">
    <location>
        <begin position="123"/>
        <end position="146"/>
    </location>
</feature>
<accession>A0ABS7NIJ1</accession>
<dbReference type="NCBIfam" id="TIGR04178">
    <property type="entry name" value="exo_archaeo"/>
    <property type="match status" value="1"/>
</dbReference>
<keyword evidence="11" id="KW-1185">Reference proteome</keyword>
<feature type="domain" description="CAAX prenyl protease 2/Lysostaphin resistance protein A-like" evidence="9">
    <location>
        <begin position="429"/>
        <end position="519"/>
    </location>
</feature>
<feature type="transmembrane region" description="Helical" evidence="8">
    <location>
        <begin position="469"/>
        <end position="500"/>
    </location>
</feature>
<dbReference type="Proteomes" id="UP000766629">
    <property type="component" value="Unassembled WGS sequence"/>
</dbReference>
<keyword evidence="7 8" id="KW-0472">Membrane</keyword>
<evidence type="ECO:0000256" key="8">
    <source>
        <dbReference type="SAM" id="Phobius"/>
    </source>
</evidence>
<evidence type="ECO:0000313" key="10">
    <source>
        <dbReference type="EMBL" id="MBY6141016.1"/>
    </source>
</evidence>
<dbReference type="RefSeq" id="WP_222509123.1">
    <property type="nucleotide sequence ID" value="NZ_JAHVJA010000008.1"/>
</dbReference>
<name>A0ABS7NIJ1_9RHOB</name>
<evidence type="ECO:0000256" key="6">
    <source>
        <dbReference type="ARBA" id="ARBA00022989"/>
    </source>
</evidence>
<keyword evidence="6 8" id="KW-1133">Transmembrane helix</keyword>
<feature type="transmembrane region" description="Helical" evidence="8">
    <location>
        <begin position="220"/>
        <end position="247"/>
    </location>
</feature>
<feature type="transmembrane region" description="Helical" evidence="8">
    <location>
        <begin position="299"/>
        <end position="321"/>
    </location>
</feature>
<dbReference type="EMBL" id="JAHVJA010000008">
    <property type="protein sequence ID" value="MBY6141016.1"/>
    <property type="molecule type" value="Genomic_DNA"/>
</dbReference>
<evidence type="ECO:0000256" key="5">
    <source>
        <dbReference type="ARBA" id="ARBA00022801"/>
    </source>
</evidence>
<dbReference type="Pfam" id="PF02517">
    <property type="entry name" value="Rce1-like"/>
    <property type="match status" value="1"/>
</dbReference>
<evidence type="ECO:0000256" key="1">
    <source>
        <dbReference type="ARBA" id="ARBA00004651"/>
    </source>
</evidence>
<gene>
    <name evidence="10" type="primary">xrtE</name>
    <name evidence="10" type="ORF">KUV26_16370</name>
</gene>
<keyword evidence="2" id="KW-1003">Cell membrane</keyword>
<dbReference type="EC" id="3.4.22.-" evidence="10"/>
<feature type="transmembrane region" description="Helical" evidence="8">
    <location>
        <begin position="369"/>
        <end position="391"/>
    </location>
</feature>
<comment type="caution">
    <text evidence="10">The sequence shown here is derived from an EMBL/GenBank/DDBJ whole genome shotgun (WGS) entry which is preliminary data.</text>
</comment>
<evidence type="ECO:0000256" key="2">
    <source>
        <dbReference type="ARBA" id="ARBA00022475"/>
    </source>
</evidence>
<evidence type="ECO:0000259" key="9">
    <source>
        <dbReference type="Pfam" id="PF02517"/>
    </source>
</evidence>
<dbReference type="InterPro" id="IPR003675">
    <property type="entry name" value="Rce1/LyrA-like_dom"/>
</dbReference>
<dbReference type="InterPro" id="IPR014346">
    <property type="entry name" value="Prenyl_protease-related"/>
</dbReference>
<dbReference type="InterPro" id="IPR026420">
    <property type="entry name" value="Exo_VPEID"/>
</dbReference>
<evidence type="ECO:0000256" key="3">
    <source>
        <dbReference type="ARBA" id="ARBA00022670"/>
    </source>
</evidence>
<dbReference type="InterPro" id="IPR019127">
    <property type="entry name" value="Exosortase"/>
</dbReference>